<dbReference type="AlphaFoldDB" id="Q6KI21"/>
<dbReference type="OrthoDB" id="5506143at2"/>
<protein>
    <submittedName>
        <fullName evidence="1">Expressed protein</fullName>
    </submittedName>
</protein>
<dbReference type="Pfam" id="PF08761">
    <property type="entry name" value="dUTPase_2"/>
    <property type="match status" value="1"/>
</dbReference>
<dbReference type="eggNOG" id="COG4508">
    <property type="taxonomic scope" value="Bacteria"/>
</dbReference>
<reference evidence="1 2" key="1">
    <citation type="journal article" date="2004" name="Genome Res.">
        <title>The complete genome and proteome of Mycoplasma mobile.</title>
        <authorList>
            <person name="Jaffe J.D."/>
            <person name="Stange-Thomann N."/>
            <person name="Smith C."/>
            <person name="DeCaprio D."/>
            <person name="Fisher S."/>
            <person name="Butler J."/>
            <person name="Calvo S."/>
            <person name="Elkins T."/>
            <person name="FitzGerald M.G."/>
            <person name="Hafez N."/>
            <person name="Kodira C.D."/>
            <person name="Major J."/>
            <person name="Wang S."/>
            <person name="Wilkinson J."/>
            <person name="Nicol R."/>
            <person name="Nusbaum C."/>
            <person name="Birren B."/>
            <person name="Berg H.C."/>
            <person name="Church G.M."/>
        </authorList>
    </citation>
    <scope>NUCLEOTIDE SEQUENCE [LARGE SCALE GENOMIC DNA]</scope>
    <source>
        <strain evidence="2">ATCC 43663 / 163K / NCTC 11711</strain>
    </source>
</reference>
<proteinExistence type="predicted"/>
<keyword evidence="2" id="KW-1185">Reference proteome</keyword>
<evidence type="ECO:0000313" key="1">
    <source>
        <dbReference type="EMBL" id="AAT27755.1"/>
    </source>
</evidence>
<dbReference type="InterPro" id="IPR016947">
    <property type="entry name" value="UCP030140"/>
</dbReference>
<sequence>MNLRKILDLQRELDKSIHFAHEIDKTKNLKTEKILAFFVELGELANEIQFFKYWKKDKKLDWKKILEEYSDGLHFLSSFILESNGSEIIEPIVISNNLNFQFLEILKQINELEENFSKKSTEKIFSLYLGIAKILKISDEEIEAEYIKKNIINHERIKNKY</sequence>
<dbReference type="KEGG" id="mmo:MMOB2690"/>
<dbReference type="SUPFAM" id="SSF101386">
    <property type="entry name" value="all-alpha NTP pyrophosphatases"/>
    <property type="match status" value="1"/>
</dbReference>
<name>Q6KI21_MYCM1</name>
<gene>
    <name evidence="1" type="ordered locus">MMOB2690</name>
</gene>
<organism evidence="1 2">
    <name type="scientific">Mycoplasma mobile (strain ATCC 43663 / 163K / NCTC 11711)</name>
    <name type="common">Mesomycoplasma mobile</name>
    <dbReference type="NCBI Taxonomy" id="267748"/>
    <lineage>
        <taxon>Bacteria</taxon>
        <taxon>Bacillati</taxon>
        <taxon>Mycoplasmatota</taxon>
        <taxon>Mycoplasmoidales</taxon>
        <taxon>Metamycoplasmataceae</taxon>
        <taxon>Mesomycoplasma</taxon>
    </lineage>
</organism>
<dbReference type="RefSeq" id="WP_011264789.1">
    <property type="nucleotide sequence ID" value="NC_006908.1"/>
</dbReference>
<dbReference type="InterPro" id="IPR014871">
    <property type="entry name" value="dUTPase/dCTP_pyrophosphatase"/>
</dbReference>
<dbReference type="Proteomes" id="UP000009072">
    <property type="component" value="Chromosome"/>
</dbReference>
<dbReference type="STRING" id="267748.MMOB2690"/>
<accession>Q6KI21</accession>
<dbReference type="HOGENOM" id="CLU_105318_1_0_14"/>
<dbReference type="Gene3D" id="1.10.4010.10">
    <property type="entry name" value="Type II deoxyuridine triphosphatase"/>
    <property type="match status" value="1"/>
</dbReference>
<evidence type="ECO:0000313" key="2">
    <source>
        <dbReference type="Proteomes" id="UP000009072"/>
    </source>
</evidence>
<dbReference type="EMBL" id="AE017308">
    <property type="protein sequence ID" value="AAT27755.1"/>
    <property type="molecule type" value="Genomic_DNA"/>
</dbReference>
<dbReference type="CDD" id="cd11527">
    <property type="entry name" value="NTP-PPase_dUTPase"/>
    <property type="match status" value="1"/>
</dbReference>
<dbReference type="PIRSF" id="PIRSF030140">
    <property type="entry name" value="UCP030140"/>
    <property type="match status" value="1"/>
</dbReference>